<proteinExistence type="predicted"/>
<dbReference type="KEGG" id="scya:EJ357_22235"/>
<evidence type="ECO:0000313" key="3">
    <source>
        <dbReference type="Proteomes" id="UP000280298"/>
    </source>
</evidence>
<keyword evidence="3" id="KW-1185">Reference proteome</keyword>
<reference evidence="2 3" key="1">
    <citation type="journal article" date="2019" name="Int. J. Syst. Evol. Microbiol.">
        <title>Streptomyces cyaneochromogenes sp. nov., a blue pigment-producing actinomycete from manganese-contaminated soil.</title>
        <authorList>
            <person name="Tang X."/>
            <person name="Zhao J."/>
            <person name="Li K."/>
            <person name="Chen Z."/>
            <person name="Sun Y."/>
            <person name="Gao J."/>
        </authorList>
    </citation>
    <scope>NUCLEOTIDE SEQUENCE [LARGE SCALE GENOMIC DNA]</scope>
    <source>
        <strain evidence="2 3">MK-45</strain>
    </source>
</reference>
<sequence>MAGTQKAQGYVLTDFPAEPKAAPGCSGCLGICVSRENARSRGDYSAVSDANVKLRQHQSEAHES</sequence>
<name>A0A3S9M9I5_9ACTN</name>
<dbReference type="Proteomes" id="UP000280298">
    <property type="component" value="Chromosome"/>
</dbReference>
<dbReference type="AlphaFoldDB" id="A0A3S9M9I5"/>
<organism evidence="2 3">
    <name type="scientific">Streptomyces cyaneochromogenes</name>
    <dbReference type="NCBI Taxonomy" id="2496836"/>
    <lineage>
        <taxon>Bacteria</taxon>
        <taxon>Bacillati</taxon>
        <taxon>Actinomycetota</taxon>
        <taxon>Actinomycetes</taxon>
        <taxon>Kitasatosporales</taxon>
        <taxon>Streptomycetaceae</taxon>
        <taxon>Streptomyces</taxon>
    </lineage>
</organism>
<dbReference type="OrthoDB" id="4251049at2"/>
<gene>
    <name evidence="2" type="ORF">EJ357_22235</name>
</gene>
<evidence type="ECO:0000313" key="2">
    <source>
        <dbReference type="EMBL" id="AZQ35867.1"/>
    </source>
</evidence>
<evidence type="ECO:0000256" key="1">
    <source>
        <dbReference type="SAM" id="MobiDB-lite"/>
    </source>
</evidence>
<protein>
    <submittedName>
        <fullName evidence="2">Uncharacterized protein</fullName>
    </submittedName>
</protein>
<dbReference type="EMBL" id="CP034539">
    <property type="protein sequence ID" value="AZQ35867.1"/>
    <property type="molecule type" value="Genomic_DNA"/>
</dbReference>
<accession>A0A3S9M9I5</accession>
<feature type="region of interest" description="Disordered" evidence="1">
    <location>
        <begin position="40"/>
        <end position="64"/>
    </location>
</feature>